<evidence type="ECO:0000313" key="4">
    <source>
        <dbReference type="Proteomes" id="UP001524586"/>
    </source>
</evidence>
<evidence type="ECO:0000313" key="3">
    <source>
        <dbReference type="EMBL" id="MCQ8128587.1"/>
    </source>
</evidence>
<name>A0ABT1U421_9GAMM</name>
<comment type="caution">
    <text evidence="3">The sequence shown here is derived from an EMBL/GenBank/DDBJ whole genome shotgun (WGS) entry which is preliminary data.</text>
</comment>
<feature type="transmembrane region" description="Helical" evidence="1">
    <location>
        <begin position="186"/>
        <end position="205"/>
    </location>
</feature>
<accession>A0ABT1U421</accession>
<reference evidence="3 4" key="1">
    <citation type="submission" date="2022-07" db="EMBL/GenBank/DDBJ databases">
        <title>Methylomonas rivi sp. nov., Methylomonas rosea sp. nov., Methylomonas aureus sp. nov. and Methylomonas subterranea sp. nov., four novel methanotrophs isolated from a freshwater creek and the deep terrestrial subsurface.</title>
        <authorList>
            <person name="Abin C."/>
            <person name="Sankaranarayanan K."/>
            <person name="Garner C."/>
            <person name="Sindelar R."/>
            <person name="Kotary K."/>
            <person name="Garner R."/>
            <person name="Barclay S."/>
            <person name="Lawson P."/>
            <person name="Krumholz L."/>
        </authorList>
    </citation>
    <scope>NUCLEOTIDE SEQUENCE [LARGE SCALE GENOMIC DNA]</scope>
    <source>
        <strain evidence="3 4">WSC-6</strain>
    </source>
</reference>
<proteinExistence type="predicted"/>
<dbReference type="PANTHER" id="PTHR34219">
    <property type="entry name" value="IRON-REGULATED INNER MEMBRANE PROTEIN-RELATED"/>
    <property type="match status" value="1"/>
</dbReference>
<feature type="transmembrane region" description="Helical" evidence="1">
    <location>
        <begin position="332"/>
        <end position="352"/>
    </location>
</feature>
<keyword evidence="1" id="KW-1133">Transmembrane helix</keyword>
<sequence length="373" mass="41554">MHLYLGLSLGVLLAAVGITGGLLVFYLELDEILNPELVIVEPSAPRLPYQAIFNAVRQAEPTRPNGWRLEISQDPRRMVTARYYKPRETEHMGFAPLMLSIHPQTGEVLKQRFWGQFAMTWIYDLHYTLLLGAPGKIVMAIVGGLSLASLCSGLYLWWPSPGKWRSALSFKPKAGKERLTYDLHKVAGAYGFIAMLVLALTGVALEIPEYVNPLIGFFSPLQTPPRPQSLLPAAMRPVIALDKAVAIAQTQFPGAELRWIETPEDAAGSYRINLRQAGEPGRRFPKTNVWIDQYSGKVLRVNDPMVFSAGDTLIQWLHPLHSGEAFDMPGRLLVLATGLSCPLLFVTGVMRWRQKRGVYRRRAAGRPGNDSRA</sequence>
<evidence type="ECO:0000259" key="2">
    <source>
        <dbReference type="Pfam" id="PF03413"/>
    </source>
</evidence>
<feature type="domain" description="PepSY" evidence="2">
    <location>
        <begin position="239"/>
        <end position="301"/>
    </location>
</feature>
<keyword evidence="1" id="KW-0812">Transmembrane</keyword>
<dbReference type="EMBL" id="JANIBK010000036">
    <property type="protein sequence ID" value="MCQ8128587.1"/>
    <property type="molecule type" value="Genomic_DNA"/>
</dbReference>
<keyword evidence="1" id="KW-0472">Membrane</keyword>
<dbReference type="InterPro" id="IPR005625">
    <property type="entry name" value="PepSY-ass_TM"/>
</dbReference>
<dbReference type="Pfam" id="PF03929">
    <property type="entry name" value="PepSY_TM"/>
    <property type="match status" value="1"/>
</dbReference>
<dbReference type="Proteomes" id="UP001524586">
    <property type="component" value="Unassembled WGS sequence"/>
</dbReference>
<dbReference type="RefSeq" id="WP_256614977.1">
    <property type="nucleotide sequence ID" value="NZ_JANIBK010000036.1"/>
</dbReference>
<keyword evidence="4" id="KW-1185">Reference proteome</keyword>
<gene>
    <name evidence="3" type="ORF">NP596_08960</name>
</gene>
<dbReference type="InterPro" id="IPR025711">
    <property type="entry name" value="PepSY"/>
</dbReference>
<feature type="transmembrane region" description="Helical" evidence="1">
    <location>
        <begin position="137"/>
        <end position="158"/>
    </location>
</feature>
<feature type="transmembrane region" description="Helical" evidence="1">
    <location>
        <begin position="7"/>
        <end position="27"/>
    </location>
</feature>
<dbReference type="Pfam" id="PF03413">
    <property type="entry name" value="PepSY"/>
    <property type="match status" value="1"/>
</dbReference>
<protein>
    <submittedName>
        <fullName evidence="3">PepSY domain-containing protein</fullName>
    </submittedName>
</protein>
<organism evidence="3 4">
    <name type="scientific">Methylomonas rivi</name>
    <dbReference type="NCBI Taxonomy" id="2952226"/>
    <lineage>
        <taxon>Bacteria</taxon>
        <taxon>Pseudomonadati</taxon>
        <taxon>Pseudomonadota</taxon>
        <taxon>Gammaproteobacteria</taxon>
        <taxon>Methylococcales</taxon>
        <taxon>Methylococcaceae</taxon>
        <taxon>Methylomonas</taxon>
    </lineage>
</organism>
<evidence type="ECO:0000256" key="1">
    <source>
        <dbReference type="SAM" id="Phobius"/>
    </source>
</evidence>